<dbReference type="AlphaFoldDB" id="A0A1E5IH42"/>
<proteinExistence type="inferred from homology"/>
<dbReference type="HAMAP" id="MF_00386">
    <property type="entry name" value="UPF0161_YidD"/>
    <property type="match status" value="1"/>
</dbReference>
<dbReference type="SMART" id="SM01234">
    <property type="entry name" value="Haemolytic"/>
    <property type="match status" value="1"/>
</dbReference>
<protein>
    <recommendedName>
        <fullName evidence="1">Putative membrane protein insertion efficiency factor</fullName>
    </recommendedName>
</protein>
<dbReference type="InterPro" id="IPR002696">
    <property type="entry name" value="Membr_insert_effic_factor_YidD"/>
</dbReference>
<comment type="function">
    <text evidence="1">Could be involved in insertion of integral membrane proteins into the membrane.</text>
</comment>
<dbReference type="GO" id="GO:0005886">
    <property type="term" value="C:plasma membrane"/>
    <property type="evidence" value="ECO:0007669"/>
    <property type="project" value="UniProtKB-SubCell"/>
</dbReference>
<evidence type="ECO:0000256" key="1">
    <source>
        <dbReference type="HAMAP-Rule" id="MF_00386"/>
    </source>
</evidence>
<keyword evidence="3" id="KW-1185">Reference proteome</keyword>
<comment type="similarity">
    <text evidence="1">Belongs to the UPF0161 family.</text>
</comment>
<comment type="subcellular location">
    <subcellularLocation>
        <location evidence="1">Cell membrane</location>
        <topology evidence="1">Peripheral membrane protein</topology>
        <orientation evidence="1">Cytoplasmic side</orientation>
    </subcellularLocation>
</comment>
<keyword evidence="1" id="KW-0472">Membrane</keyword>
<evidence type="ECO:0000313" key="2">
    <source>
        <dbReference type="EMBL" id="OEG69807.1"/>
    </source>
</evidence>
<reference evidence="2 3" key="1">
    <citation type="submission" date="2015-11" db="EMBL/GenBank/DDBJ databases">
        <title>Evidence for parallel genomic evolution in an endosymbiosis of termite gut flagellates.</title>
        <authorList>
            <person name="Zheng H."/>
        </authorList>
    </citation>
    <scope>NUCLEOTIDE SEQUENCE [LARGE SCALE GENOMIC DNA]</scope>
    <source>
        <strain evidence="2 3">CET450</strain>
    </source>
</reference>
<dbReference type="EMBL" id="LNVX01000557">
    <property type="protein sequence ID" value="OEG69807.1"/>
    <property type="molecule type" value="Genomic_DNA"/>
</dbReference>
<comment type="caution">
    <text evidence="2">The sequence shown here is derived from an EMBL/GenBank/DDBJ whole genome shotgun (WGS) entry which is preliminary data.</text>
</comment>
<dbReference type="PANTHER" id="PTHR33383:SF1">
    <property type="entry name" value="MEMBRANE PROTEIN INSERTION EFFICIENCY FACTOR-RELATED"/>
    <property type="match status" value="1"/>
</dbReference>
<evidence type="ECO:0000313" key="3">
    <source>
        <dbReference type="Proteomes" id="UP000095237"/>
    </source>
</evidence>
<gene>
    <name evidence="2" type="ORF">ATZ36_07435</name>
</gene>
<name>A0A1E5IH42_ENDTX</name>
<organism evidence="2 3">
    <name type="scientific">Endomicrobium trichonymphae</name>
    <dbReference type="NCBI Taxonomy" id="1408204"/>
    <lineage>
        <taxon>Bacteria</taxon>
        <taxon>Pseudomonadati</taxon>
        <taxon>Elusimicrobiota</taxon>
        <taxon>Endomicrobiia</taxon>
        <taxon>Endomicrobiales</taxon>
        <taxon>Endomicrobiaceae</taxon>
        <taxon>Candidatus Endomicrobiellum</taxon>
    </lineage>
</organism>
<dbReference type="NCBIfam" id="TIGR00278">
    <property type="entry name" value="membrane protein insertion efficiency factor YidD"/>
    <property type="match status" value="1"/>
</dbReference>
<dbReference type="PANTHER" id="PTHR33383">
    <property type="entry name" value="MEMBRANE PROTEIN INSERTION EFFICIENCY FACTOR-RELATED"/>
    <property type="match status" value="1"/>
</dbReference>
<accession>A0A1E5IH42</accession>
<dbReference type="Pfam" id="PF01809">
    <property type="entry name" value="YidD"/>
    <property type="match status" value="1"/>
</dbReference>
<sequence length="74" mass="8467">MKQIALFLIKCYKFISQVLPSVCRFQPSCSIYAYQAIETYGFLKGSFLAFKRIIRCHPFCAGGFDPVPLPKKKI</sequence>
<keyword evidence="1" id="KW-1003">Cell membrane</keyword>
<dbReference type="Proteomes" id="UP000095237">
    <property type="component" value="Unassembled WGS sequence"/>
</dbReference>